<protein>
    <submittedName>
        <fullName evidence="2">Uncharacterized protein</fullName>
    </submittedName>
</protein>
<accession>A0A218XNC3</accession>
<name>A0A218XNC3_PUNGR</name>
<feature type="compositionally biased region" description="Basic and acidic residues" evidence="1">
    <location>
        <begin position="11"/>
        <end position="22"/>
    </location>
</feature>
<feature type="compositionally biased region" description="Acidic residues" evidence="1">
    <location>
        <begin position="1"/>
        <end position="10"/>
    </location>
</feature>
<reference evidence="3" key="1">
    <citation type="journal article" date="2017" name="Plant J.">
        <title>The pomegranate (Punica granatum L.) genome and the genomics of punicalagin biosynthesis.</title>
        <authorList>
            <person name="Qin G."/>
            <person name="Xu C."/>
            <person name="Ming R."/>
            <person name="Tang H."/>
            <person name="Guyot R."/>
            <person name="Kramer E.M."/>
            <person name="Hu Y."/>
            <person name="Yi X."/>
            <person name="Qi Y."/>
            <person name="Xu X."/>
            <person name="Gao Z."/>
            <person name="Pan H."/>
            <person name="Jian J."/>
            <person name="Tian Y."/>
            <person name="Yue Z."/>
            <person name="Xu Y."/>
        </authorList>
    </citation>
    <scope>NUCLEOTIDE SEQUENCE [LARGE SCALE GENOMIC DNA]</scope>
    <source>
        <strain evidence="3">cv. Dabenzi</strain>
    </source>
</reference>
<dbReference type="AlphaFoldDB" id="A0A218XNC3"/>
<dbReference type="EMBL" id="MTKT01001090">
    <property type="protein sequence ID" value="OWM86176.1"/>
    <property type="molecule type" value="Genomic_DNA"/>
</dbReference>
<gene>
    <name evidence="2" type="ORF">CDL15_Pgr011000</name>
</gene>
<organism evidence="2 3">
    <name type="scientific">Punica granatum</name>
    <name type="common">Pomegranate</name>
    <dbReference type="NCBI Taxonomy" id="22663"/>
    <lineage>
        <taxon>Eukaryota</taxon>
        <taxon>Viridiplantae</taxon>
        <taxon>Streptophyta</taxon>
        <taxon>Embryophyta</taxon>
        <taxon>Tracheophyta</taxon>
        <taxon>Spermatophyta</taxon>
        <taxon>Magnoliopsida</taxon>
        <taxon>eudicotyledons</taxon>
        <taxon>Gunneridae</taxon>
        <taxon>Pentapetalae</taxon>
        <taxon>rosids</taxon>
        <taxon>malvids</taxon>
        <taxon>Myrtales</taxon>
        <taxon>Lythraceae</taxon>
        <taxon>Punica</taxon>
    </lineage>
</organism>
<evidence type="ECO:0000313" key="3">
    <source>
        <dbReference type="Proteomes" id="UP000197138"/>
    </source>
</evidence>
<evidence type="ECO:0000313" key="2">
    <source>
        <dbReference type="EMBL" id="OWM86176.1"/>
    </source>
</evidence>
<sequence length="67" mass="7556">MESIQDESEDSCDHGNGDGDSRKKGRLSISLFAESKLEKGSQRISPQREELVVKGKIAVKGYMREEW</sequence>
<proteinExistence type="predicted"/>
<feature type="region of interest" description="Disordered" evidence="1">
    <location>
        <begin position="1"/>
        <end position="25"/>
    </location>
</feature>
<comment type="caution">
    <text evidence="2">The sequence shown here is derived from an EMBL/GenBank/DDBJ whole genome shotgun (WGS) entry which is preliminary data.</text>
</comment>
<evidence type="ECO:0000256" key="1">
    <source>
        <dbReference type="SAM" id="MobiDB-lite"/>
    </source>
</evidence>
<dbReference type="Proteomes" id="UP000197138">
    <property type="component" value="Unassembled WGS sequence"/>
</dbReference>